<keyword evidence="7" id="KW-0472">Membrane</keyword>
<comment type="similarity">
    <text evidence="6">Belongs to the peptidase M48 family.</text>
</comment>
<keyword evidence="7" id="KW-0812">Transmembrane</keyword>
<dbReference type="InterPro" id="IPR051156">
    <property type="entry name" value="Mito/Outer_Membr_Metalloprot"/>
</dbReference>
<comment type="caution">
    <text evidence="9">The sequence shown here is derived from an EMBL/GenBank/DDBJ whole genome shotgun (WGS) entry which is preliminary data.</text>
</comment>
<dbReference type="CDD" id="cd07332">
    <property type="entry name" value="M48C_Oma1_like"/>
    <property type="match status" value="1"/>
</dbReference>
<keyword evidence="7" id="KW-1133">Transmembrane helix</keyword>
<keyword evidence="10" id="KW-1185">Reference proteome</keyword>
<keyword evidence="1 6" id="KW-0645">Protease</keyword>
<name>A0ABV8SNA4_9GAMM</name>
<evidence type="ECO:0000256" key="3">
    <source>
        <dbReference type="ARBA" id="ARBA00022801"/>
    </source>
</evidence>
<dbReference type="PANTHER" id="PTHR22726">
    <property type="entry name" value="METALLOENDOPEPTIDASE OMA1"/>
    <property type="match status" value="1"/>
</dbReference>
<evidence type="ECO:0000256" key="5">
    <source>
        <dbReference type="ARBA" id="ARBA00023049"/>
    </source>
</evidence>
<keyword evidence="5 6" id="KW-0482">Metalloprotease</keyword>
<proteinExistence type="inferred from homology"/>
<evidence type="ECO:0000313" key="10">
    <source>
        <dbReference type="Proteomes" id="UP001595904"/>
    </source>
</evidence>
<dbReference type="RefSeq" id="WP_380596169.1">
    <property type="nucleotide sequence ID" value="NZ_JBHSDU010000003.1"/>
</dbReference>
<evidence type="ECO:0000259" key="8">
    <source>
        <dbReference type="Pfam" id="PF01435"/>
    </source>
</evidence>
<dbReference type="Pfam" id="PF01435">
    <property type="entry name" value="Peptidase_M48"/>
    <property type="match status" value="1"/>
</dbReference>
<gene>
    <name evidence="9" type="ORF">ACFPN2_08450</name>
</gene>
<evidence type="ECO:0000313" key="9">
    <source>
        <dbReference type="EMBL" id="MFC4309106.1"/>
    </source>
</evidence>
<keyword evidence="3 6" id="KW-0378">Hydrolase</keyword>
<evidence type="ECO:0000256" key="2">
    <source>
        <dbReference type="ARBA" id="ARBA00022723"/>
    </source>
</evidence>
<sequence length="398" mass="43685">MSDSFYPAHAFHEGFAQGRAAGDLSVSAAGFCFRSDTQSVTLPLAGARLTLGGASDRIVFIAHPDFPDWSVYTSDRTILRDPVLAAHPELTVALGAMRRKRMNNWAVFAAIFAVLIAIPVGLLLNMGWLTGIAARQIPASWEEQLGKTAFGQYQVQADVIQDPETAKLLTELTNSLTKTLPDSRYQFRFYVVRDPSLNAFALPGGYVVVNSELLLRADSAEEVLGVLAHEISHVTSQHGTRNLIASTGLFLTVQAALGDASGLLATLASAAPFLLSQKYSRGFENEADEQGFELLQRARIDGRGMVSFFDKVKAEEERMRKKVREQVGENAGTVLTETPEFLATHPATDSRIERMREKAAHQQGPFVDMNPTFDALKIRVRKFAAERPSQETENENAD</sequence>
<evidence type="ECO:0000256" key="4">
    <source>
        <dbReference type="ARBA" id="ARBA00022833"/>
    </source>
</evidence>
<keyword evidence="4 6" id="KW-0862">Zinc</keyword>
<feature type="transmembrane region" description="Helical" evidence="7">
    <location>
        <begin position="105"/>
        <end position="128"/>
    </location>
</feature>
<dbReference type="InterPro" id="IPR001915">
    <property type="entry name" value="Peptidase_M48"/>
</dbReference>
<dbReference type="PANTHER" id="PTHR22726:SF1">
    <property type="entry name" value="METALLOENDOPEPTIDASE OMA1, MITOCHONDRIAL"/>
    <property type="match status" value="1"/>
</dbReference>
<evidence type="ECO:0000256" key="6">
    <source>
        <dbReference type="RuleBase" id="RU003983"/>
    </source>
</evidence>
<accession>A0ABV8SNA4</accession>
<dbReference type="Gene3D" id="3.30.2010.10">
    <property type="entry name" value="Metalloproteases ('zincins'), catalytic domain"/>
    <property type="match status" value="1"/>
</dbReference>
<dbReference type="EMBL" id="JBHSDU010000003">
    <property type="protein sequence ID" value="MFC4309106.1"/>
    <property type="molecule type" value="Genomic_DNA"/>
</dbReference>
<evidence type="ECO:0000256" key="7">
    <source>
        <dbReference type="SAM" id="Phobius"/>
    </source>
</evidence>
<comment type="cofactor">
    <cofactor evidence="6">
        <name>Zn(2+)</name>
        <dbReference type="ChEBI" id="CHEBI:29105"/>
    </cofactor>
    <text evidence="6">Binds 1 zinc ion per subunit.</text>
</comment>
<dbReference type="Proteomes" id="UP001595904">
    <property type="component" value="Unassembled WGS sequence"/>
</dbReference>
<keyword evidence="2" id="KW-0479">Metal-binding</keyword>
<protein>
    <submittedName>
        <fullName evidence="9">M48 family metallopeptidase</fullName>
    </submittedName>
</protein>
<feature type="domain" description="Peptidase M48" evidence="8">
    <location>
        <begin position="181"/>
        <end position="357"/>
    </location>
</feature>
<organism evidence="9 10">
    <name type="scientific">Steroidobacter flavus</name>
    <dbReference type="NCBI Taxonomy" id="1842136"/>
    <lineage>
        <taxon>Bacteria</taxon>
        <taxon>Pseudomonadati</taxon>
        <taxon>Pseudomonadota</taxon>
        <taxon>Gammaproteobacteria</taxon>
        <taxon>Steroidobacterales</taxon>
        <taxon>Steroidobacteraceae</taxon>
        <taxon>Steroidobacter</taxon>
    </lineage>
</organism>
<evidence type="ECO:0000256" key="1">
    <source>
        <dbReference type="ARBA" id="ARBA00022670"/>
    </source>
</evidence>
<reference evidence="10" key="1">
    <citation type="journal article" date="2019" name="Int. J. Syst. Evol. Microbiol.">
        <title>The Global Catalogue of Microorganisms (GCM) 10K type strain sequencing project: providing services to taxonomists for standard genome sequencing and annotation.</title>
        <authorList>
            <consortium name="The Broad Institute Genomics Platform"/>
            <consortium name="The Broad Institute Genome Sequencing Center for Infectious Disease"/>
            <person name="Wu L."/>
            <person name="Ma J."/>
        </authorList>
    </citation>
    <scope>NUCLEOTIDE SEQUENCE [LARGE SCALE GENOMIC DNA]</scope>
    <source>
        <strain evidence="10">CGMCC 1.10759</strain>
    </source>
</reference>